<sequence>MTELISLDGTPAGRCAFGTMQFGAKADEAASAAMFDACLEAGITHFDTAHLYTGGASEKILGALIKPHRERLIIASKIGYRTPDNLASLREEFDLSRRRLGQEVIDLLYLHRFNPNLPLEAQIATLAELQQQGAVRYLAVSNYAAWQAMKAQCIAHSMGTRLDALQPMYSLVKRQAEVEILPMCAAEGILPLTYSPLGGGLLTGKYAEGGAGRLTEDDDYAIRYGPGWMHHAAQRVSEIARTLGTHPATLAVAWAAAHPTRPAPILSARSAEQLRPSLEGLEYPMDDALYARLSALTQSPPPATDRLEEHV</sequence>
<evidence type="ECO:0000259" key="2">
    <source>
        <dbReference type="Pfam" id="PF00248"/>
    </source>
</evidence>
<dbReference type="InterPro" id="IPR036812">
    <property type="entry name" value="NAD(P)_OxRdtase_dom_sf"/>
</dbReference>
<keyword evidence="4" id="KW-1185">Reference proteome</keyword>
<name>A0A0P7I4G8_9RHOB</name>
<dbReference type="InterPro" id="IPR023210">
    <property type="entry name" value="NADP_OxRdtase_dom"/>
</dbReference>
<dbReference type="OrthoDB" id="9803483at2"/>
<evidence type="ECO:0000313" key="4">
    <source>
        <dbReference type="Proteomes" id="UP000050471"/>
    </source>
</evidence>
<dbReference type="RefSeq" id="WP_055188210.1">
    <property type="nucleotide sequence ID" value="NZ_FPBS01000001.1"/>
</dbReference>
<protein>
    <submittedName>
        <fullName evidence="3">Aldo/keto reductase</fullName>
    </submittedName>
</protein>
<evidence type="ECO:0000313" key="3">
    <source>
        <dbReference type="EMBL" id="KPN64199.1"/>
    </source>
</evidence>
<dbReference type="Proteomes" id="UP000050471">
    <property type="component" value="Unassembled WGS sequence"/>
</dbReference>
<dbReference type="GO" id="GO:0016491">
    <property type="term" value="F:oxidoreductase activity"/>
    <property type="evidence" value="ECO:0007669"/>
    <property type="project" value="UniProtKB-KW"/>
</dbReference>
<accession>A0A0P7I4G8</accession>
<dbReference type="SUPFAM" id="SSF51430">
    <property type="entry name" value="NAD(P)-linked oxidoreductase"/>
    <property type="match status" value="1"/>
</dbReference>
<reference evidence="3 4" key="1">
    <citation type="submission" date="2015-09" db="EMBL/GenBank/DDBJ databases">
        <title>Draft genome sequence of Aliiroseovarius crassostreae CV919-312TSm, the causative agent of Roseovarius Oyster Disease (formerly Juvenile Oyster Disease).</title>
        <authorList>
            <person name="Kessner L."/>
            <person name="Spinard E."/>
            <person name="Nelson D."/>
        </authorList>
    </citation>
    <scope>NUCLEOTIDE SEQUENCE [LARGE SCALE GENOMIC DNA]</scope>
    <source>
        <strain evidence="3 4">CV919-312</strain>
    </source>
</reference>
<gene>
    <name evidence="3" type="ORF">AKJ29_16270</name>
</gene>
<dbReference type="EMBL" id="LKBA01000004">
    <property type="protein sequence ID" value="KPN64199.1"/>
    <property type="molecule type" value="Genomic_DNA"/>
</dbReference>
<dbReference type="STRING" id="154981.AKJ29_16270"/>
<evidence type="ECO:0000256" key="1">
    <source>
        <dbReference type="ARBA" id="ARBA00023002"/>
    </source>
</evidence>
<dbReference type="GO" id="GO:0005829">
    <property type="term" value="C:cytosol"/>
    <property type="evidence" value="ECO:0007669"/>
    <property type="project" value="TreeGrafter"/>
</dbReference>
<keyword evidence="1" id="KW-0560">Oxidoreductase</keyword>
<dbReference type="PANTHER" id="PTHR43364:SF4">
    <property type="entry name" value="NAD(P)-LINKED OXIDOREDUCTASE SUPERFAMILY PROTEIN"/>
    <property type="match status" value="1"/>
</dbReference>
<proteinExistence type="predicted"/>
<dbReference type="AlphaFoldDB" id="A0A0P7I4G8"/>
<comment type="caution">
    <text evidence="3">The sequence shown here is derived from an EMBL/GenBank/DDBJ whole genome shotgun (WGS) entry which is preliminary data.</text>
</comment>
<organism evidence="3 4">
    <name type="scientific">Aliiroseovarius crassostreae</name>
    <dbReference type="NCBI Taxonomy" id="154981"/>
    <lineage>
        <taxon>Bacteria</taxon>
        <taxon>Pseudomonadati</taxon>
        <taxon>Pseudomonadota</taxon>
        <taxon>Alphaproteobacteria</taxon>
        <taxon>Rhodobacterales</taxon>
        <taxon>Paracoccaceae</taxon>
        <taxon>Aliiroseovarius</taxon>
    </lineage>
</organism>
<feature type="domain" description="NADP-dependent oxidoreductase" evidence="2">
    <location>
        <begin position="16"/>
        <end position="296"/>
    </location>
</feature>
<dbReference type="InterPro" id="IPR050523">
    <property type="entry name" value="AKR_Detox_Biosynth"/>
</dbReference>
<dbReference type="Gene3D" id="3.20.20.100">
    <property type="entry name" value="NADP-dependent oxidoreductase domain"/>
    <property type="match status" value="1"/>
</dbReference>
<dbReference type="Pfam" id="PF00248">
    <property type="entry name" value="Aldo_ket_red"/>
    <property type="match status" value="1"/>
</dbReference>
<dbReference type="PANTHER" id="PTHR43364">
    <property type="entry name" value="NADH-SPECIFIC METHYLGLYOXAL REDUCTASE-RELATED"/>
    <property type="match status" value="1"/>
</dbReference>